<proteinExistence type="predicted"/>
<evidence type="ECO:0000313" key="3">
    <source>
        <dbReference type="Proteomes" id="UP000298390"/>
    </source>
</evidence>
<accession>A0A4Y9YSZ0</accession>
<comment type="caution">
    <text evidence="2">The sequence shown here is derived from an EMBL/GenBank/DDBJ whole genome shotgun (WGS) entry which is preliminary data.</text>
</comment>
<feature type="region of interest" description="Disordered" evidence="1">
    <location>
        <begin position="1"/>
        <end position="24"/>
    </location>
</feature>
<dbReference type="AlphaFoldDB" id="A0A4Y9YSZ0"/>
<feature type="region of interest" description="Disordered" evidence="1">
    <location>
        <begin position="41"/>
        <end position="137"/>
    </location>
</feature>
<reference evidence="2 3" key="1">
    <citation type="submission" date="2019-01" db="EMBL/GenBank/DDBJ databases">
        <title>Genome sequencing of the rare red list fungi Fomitopsis rosea.</title>
        <authorList>
            <person name="Buettner E."/>
            <person name="Kellner H."/>
        </authorList>
    </citation>
    <scope>NUCLEOTIDE SEQUENCE [LARGE SCALE GENOMIC DNA]</scope>
    <source>
        <strain evidence="2 3">DSM 105464</strain>
    </source>
</reference>
<protein>
    <submittedName>
        <fullName evidence="2">Uncharacterized protein</fullName>
    </submittedName>
</protein>
<sequence>MHGAHTAPANVDWEKGKESPTSPVQGYIARKLSLSNYVAPGTVSMVTPPITPPGSGRMRSASLPTDAGTHADVPEQAPGEKDEEEEKDGEQAGEKEGGEERTSLPKPSFAIIGGQPATTASPAPATSPTSTSAELTKPSLAPLNFRLGTSELGAEMGVGVEGNSAQLLSPPSSPASIMSPLALGLSGLGSGSSNSSGSSTPTHGNSRPQRLLEPIGGVAARLVVCGAHPTVVLHGLAERDPECGYDAHA</sequence>
<feature type="compositionally biased region" description="Low complexity" evidence="1">
    <location>
        <begin position="165"/>
        <end position="206"/>
    </location>
</feature>
<feature type="region of interest" description="Disordered" evidence="1">
    <location>
        <begin position="165"/>
        <end position="211"/>
    </location>
</feature>
<feature type="compositionally biased region" description="Basic and acidic residues" evidence="1">
    <location>
        <begin position="89"/>
        <end position="103"/>
    </location>
</feature>
<organism evidence="2 3">
    <name type="scientific">Rhodofomes roseus</name>
    <dbReference type="NCBI Taxonomy" id="34475"/>
    <lineage>
        <taxon>Eukaryota</taxon>
        <taxon>Fungi</taxon>
        <taxon>Dikarya</taxon>
        <taxon>Basidiomycota</taxon>
        <taxon>Agaricomycotina</taxon>
        <taxon>Agaricomycetes</taxon>
        <taxon>Polyporales</taxon>
        <taxon>Rhodofomes</taxon>
    </lineage>
</organism>
<evidence type="ECO:0000313" key="2">
    <source>
        <dbReference type="EMBL" id="TFY64880.1"/>
    </source>
</evidence>
<dbReference type="STRING" id="34475.A0A4Y9YSZ0"/>
<dbReference type="Proteomes" id="UP000298390">
    <property type="component" value="Unassembled WGS sequence"/>
</dbReference>
<feature type="compositionally biased region" description="Low complexity" evidence="1">
    <location>
        <begin position="116"/>
        <end position="133"/>
    </location>
</feature>
<dbReference type="EMBL" id="SEKV01000085">
    <property type="protein sequence ID" value="TFY64880.1"/>
    <property type="molecule type" value="Genomic_DNA"/>
</dbReference>
<name>A0A4Y9YSZ0_9APHY</name>
<evidence type="ECO:0000256" key="1">
    <source>
        <dbReference type="SAM" id="MobiDB-lite"/>
    </source>
</evidence>
<gene>
    <name evidence="2" type="ORF">EVJ58_g2347</name>
</gene>